<dbReference type="Proteomes" id="UP000186513">
    <property type="component" value="Unassembled WGS sequence"/>
</dbReference>
<dbReference type="InterPro" id="IPR054828">
    <property type="entry name" value="Vit_B12_bind_prot"/>
</dbReference>
<dbReference type="NCBIfam" id="NF038402">
    <property type="entry name" value="TroA_like"/>
    <property type="match status" value="1"/>
</dbReference>
<feature type="signal peptide" evidence="2">
    <location>
        <begin position="1"/>
        <end position="20"/>
    </location>
</feature>
<dbReference type="CDD" id="cd01144">
    <property type="entry name" value="BtuF"/>
    <property type="match status" value="1"/>
</dbReference>
<dbReference type="AlphaFoldDB" id="A0A1K2HNQ4"/>
<evidence type="ECO:0000256" key="1">
    <source>
        <dbReference type="ARBA" id="ARBA00022729"/>
    </source>
</evidence>
<dbReference type="PANTHER" id="PTHR30535">
    <property type="entry name" value="VITAMIN B12-BINDING PROTEIN"/>
    <property type="match status" value="1"/>
</dbReference>
<reference evidence="4 5" key="1">
    <citation type="submission" date="2016-11" db="EMBL/GenBank/DDBJ databases">
        <authorList>
            <person name="Jaros S."/>
            <person name="Januszkiewicz K."/>
            <person name="Wedrychowicz H."/>
        </authorList>
    </citation>
    <scope>NUCLEOTIDE SEQUENCE [LARGE SCALE GENOMIC DNA]</scope>
    <source>
        <strain evidence="4 5">DSM 18899</strain>
    </source>
</reference>
<dbReference type="STRING" id="1121279.SAMN02745887_02949"/>
<dbReference type="GO" id="GO:0071281">
    <property type="term" value="P:cellular response to iron ion"/>
    <property type="evidence" value="ECO:0007669"/>
    <property type="project" value="TreeGrafter"/>
</dbReference>
<keyword evidence="1 2" id="KW-0732">Signal</keyword>
<proteinExistence type="predicted"/>
<evidence type="ECO:0000313" key="5">
    <source>
        <dbReference type="Proteomes" id="UP000186513"/>
    </source>
</evidence>
<accession>A0A1K2HNQ4</accession>
<organism evidence="4 5">
    <name type="scientific">Chitinimonas taiwanensis DSM 18899</name>
    <dbReference type="NCBI Taxonomy" id="1121279"/>
    <lineage>
        <taxon>Bacteria</taxon>
        <taxon>Pseudomonadati</taxon>
        <taxon>Pseudomonadota</taxon>
        <taxon>Betaproteobacteria</taxon>
        <taxon>Neisseriales</taxon>
        <taxon>Chitinibacteraceae</taxon>
        <taxon>Chitinimonas</taxon>
    </lineage>
</organism>
<dbReference type="InterPro" id="IPR050902">
    <property type="entry name" value="ABC_Transporter_SBP"/>
</dbReference>
<keyword evidence="5" id="KW-1185">Reference proteome</keyword>
<evidence type="ECO:0000313" key="4">
    <source>
        <dbReference type="EMBL" id="SFZ78379.1"/>
    </source>
</evidence>
<dbReference type="InterPro" id="IPR002491">
    <property type="entry name" value="ABC_transptr_periplasmic_BD"/>
</dbReference>
<dbReference type="RefSeq" id="WP_072429442.1">
    <property type="nucleotide sequence ID" value="NZ_FPKR01000012.1"/>
</dbReference>
<name>A0A1K2HNQ4_9NEIS</name>
<sequence>MVSRLVCALLAAALMAPAMAAVSVKDDKGRTVTLAQPAQRIISLAPHLTENLFAIGAGSRIVGATSFSDYPAEARRLPQVGSYNSFDLEQIRALKPDLIVAWPSGNPARQLAQLEKLGIPLFYDDPQRLADIPGVLERLGVLAGLDAQARSAAQGLRERAATLARQHAGKKPVRVFYQVWDRPLMTINGEQVITDAMRLCGAVNVFASLPARAPTIDEEAVLAANPELIATSGDSTAKNSWLTRWERFPRMAAVANKQLYMLPPDLLSRMGPRLVDGAEALCAAVEKARQ</sequence>
<protein>
    <submittedName>
        <fullName evidence="4">Iron complex transport system substrate-binding protein</fullName>
    </submittedName>
</protein>
<evidence type="ECO:0000259" key="3">
    <source>
        <dbReference type="PROSITE" id="PS50983"/>
    </source>
</evidence>
<dbReference type="SUPFAM" id="SSF53807">
    <property type="entry name" value="Helical backbone' metal receptor"/>
    <property type="match status" value="1"/>
</dbReference>
<evidence type="ECO:0000256" key="2">
    <source>
        <dbReference type="SAM" id="SignalP"/>
    </source>
</evidence>
<feature type="domain" description="Fe/B12 periplasmic-binding" evidence="3">
    <location>
        <begin position="40"/>
        <end position="290"/>
    </location>
</feature>
<dbReference type="PROSITE" id="PS50983">
    <property type="entry name" value="FE_B12_PBP"/>
    <property type="match status" value="1"/>
</dbReference>
<feature type="chain" id="PRO_5013199293" evidence="2">
    <location>
        <begin position="21"/>
        <end position="290"/>
    </location>
</feature>
<dbReference type="EMBL" id="FPKR01000012">
    <property type="protein sequence ID" value="SFZ78379.1"/>
    <property type="molecule type" value="Genomic_DNA"/>
</dbReference>
<gene>
    <name evidence="4" type="ORF">SAMN02745887_02949</name>
</gene>
<dbReference type="Gene3D" id="3.40.50.1980">
    <property type="entry name" value="Nitrogenase molybdenum iron protein domain"/>
    <property type="match status" value="2"/>
</dbReference>
<dbReference type="OrthoDB" id="6495095at2"/>
<dbReference type="PANTHER" id="PTHR30535:SF34">
    <property type="entry name" value="MOLYBDATE-BINDING PROTEIN MOLA"/>
    <property type="match status" value="1"/>
</dbReference>
<dbReference type="Pfam" id="PF01497">
    <property type="entry name" value="Peripla_BP_2"/>
    <property type="match status" value="1"/>
</dbReference>